<keyword evidence="4" id="KW-1133">Transmembrane helix</keyword>
<evidence type="ECO:0000256" key="4">
    <source>
        <dbReference type="SAM" id="Phobius"/>
    </source>
</evidence>
<evidence type="ECO:0000256" key="2">
    <source>
        <dbReference type="ARBA" id="ARBA00022553"/>
    </source>
</evidence>
<evidence type="ECO:0000313" key="6">
    <source>
        <dbReference type="EMBL" id="KAF5584071.1"/>
    </source>
</evidence>
<dbReference type="GO" id="GO:0006633">
    <property type="term" value="P:fatty acid biosynthetic process"/>
    <property type="evidence" value="ECO:0007669"/>
    <property type="project" value="TreeGrafter"/>
</dbReference>
<dbReference type="Pfam" id="PF08659">
    <property type="entry name" value="KR"/>
    <property type="match status" value="1"/>
</dbReference>
<dbReference type="PANTHER" id="PTHR43775">
    <property type="entry name" value="FATTY ACID SYNTHASE"/>
    <property type="match status" value="1"/>
</dbReference>
<dbReference type="InterPro" id="IPR013968">
    <property type="entry name" value="PKS_KR"/>
</dbReference>
<feature type="transmembrane region" description="Helical" evidence="4">
    <location>
        <begin position="69"/>
        <end position="89"/>
    </location>
</feature>
<dbReference type="GO" id="GO:0031177">
    <property type="term" value="F:phosphopantetheine binding"/>
    <property type="evidence" value="ECO:0007669"/>
    <property type="project" value="InterPro"/>
</dbReference>
<evidence type="ECO:0000259" key="5">
    <source>
        <dbReference type="PROSITE" id="PS50075"/>
    </source>
</evidence>
<dbReference type="InterPro" id="IPR009081">
    <property type="entry name" value="PP-bd_ACP"/>
</dbReference>
<dbReference type="GO" id="GO:0004312">
    <property type="term" value="F:fatty acid synthase activity"/>
    <property type="evidence" value="ECO:0007669"/>
    <property type="project" value="TreeGrafter"/>
</dbReference>
<dbReference type="OrthoDB" id="329835at2759"/>
<dbReference type="SMART" id="SM00822">
    <property type="entry name" value="PKS_KR"/>
    <property type="match status" value="1"/>
</dbReference>
<dbReference type="InterPro" id="IPR020806">
    <property type="entry name" value="PKS_PP-bd"/>
</dbReference>
<keyword evidence="3" id="KW-0560">Oxidoreductase</keyword>
<reference evidence="6 7" key="1">
    <citation type="submission" date="2020-05" db="EMBL/GenBank/DDBJ databases">
        <title>Identification and distribution of gene clusters putatively required for synthesis of sphingolipid metabolism inhibitors in phylogenetically diverse species of the filamentous fungus Fusarium.</title>
        <authorList>
            <person name="Kim H.-S."/>
            <person name="Busman M."/>
            <person name="Brown D.W."/>
            <person name="Divon H."/>
            <person name="Uhlig S."/>
            <person name="Proctor R.H."/>
        </authorList>
    </citation>
    <scope>NUCLEOTIDE SEQUENCE [LARGE SCALE GENOMIC DNA]</scope>
    <source>
        <strain evidence="6 7">NRRL 36939</strain>
    </source>
</reference>
<dbReference type="SUPFAM" id="SSF47336">
    <property type="entry name" value="ACP-like"/>
    <property type="match status" value="1"/>
</dbReference>
<keyword evidence="4" id="KW-0472">Membrane</keyword>
<dbReference type="Gene3D" id="3.40.50.720">
    <property type="entry name" value="NAD(P)-binding Rossmann-like Domain"/>
    <property type="match status" value="1"/>
</dbReference>
<gene>
    <name evidence="6" type="ORF">FPCIR_8762</name>
</gene>
<keyword evidence="7" id="KW-1185">Reference proteome</keyword>
<keyword evidence="4" id="KW-0812">Transmembrane</keyword>
<dbReference type="GO" id="GO:0016491">
    <property type="term" value="F:oxidoreductase activity"/>
    <property type="evidence" value="ECO:0007669"/>
    <property type="project" value="UniProtKB-KW"/>
</dbReference>
<proteinExistence type="predicted"/>
<dbReference type="InterPro" id="IPR036291">
    <property type="entry name" value="NAD(P)-bd_dom_sf"/>
</dbReference>
<keyword evidence="2" id="KW-0597">Phosphoprotein</keyword>
<dbReference type="InterPro" id="IPR036736">
    <property type="entry name" value="ACP-like_sf"/>
</dbReference>
<dbReference type="InterPro" id="IPR006162">
    <property type="entry name" value="Ppantetheine_attach_site"/>
</dbReference>
<dbReference type="SMART" id="SM00823">
    <property type="entry name" value="PKS_PP"/>
    <property type="match status" value="1"/>
</dbReference>
<dbReference type="InterPro" id="IPR050091">
    <property type="entry name" value="PKS_NRPS_Biosynth_Enz"/>
</dbReference>
<dbReference type="GO" id="GO:0044550">
    <property type="term" value="P:secondary metabolite biosynthetic process"/>
    <property type="evidence" value="ECO:0007669"/>
    <property type="project" value="TreeGrafter"/>
</dbReference>
<dbReference type="SUPFAM" id="SSF51735">
    <property type="entry name" value="NAD(P)-binding Rossmann-fold domains"/>
    <property type="match status" value="1"/>
</dbReference>
<dbReference type="Gene3D" id="1.10.1200.10">
    <property type="entry name" value="ACP-like"/>
    <property type="match status" value="1"/>
</dbReference>
<dbReference type="InterPro" id="IPR057326">
    <property type="entry name" value="KR_dom"/>
</dbReference>
<dbReference type="PROSITE" id="PS50075">
    <property type="entry name" value="CARRIER"/>
    <property type="match status" value="1"/>
</dbReference>
<organism evidence="6 7">
    <name type="scientific">Fusarium pseudocircinatum</name>
    <dbReference type="NCBI Taxonomy" id="56676"/>
    <lineage>
        <taxon>Eukaryota</taxon>
        <taxon>Fungi</taxon>
        <taxon>Dikarya</taxon>
        <taxon>Ascomycota</taxon>
        <taxon>Pezizomycotina</taxon>
        <taxon>Sordariomycetes</taxon>
        <taxon>Hypocreomycetidae</taxon>
        <taxon>Hypocreales</taxon>
        <taxon>Nectriaceae</taxon>
        <taxon>Fusarium</taxon>
        <taxon>Fusarium fujikuroi species complex</taxon>
    </lineage>
</organism>
<dbReference type="Pfam" id="PF00550">
    <property type="entry name" value="PP-binding"/>
    <property type="match status" value="1"/>
</dbReference>
<dbReference type="AlphaFoldDB" id="A0A8H5L4T0"/>
<dbReference type="PROSITE" id="PS00012">
    <property type="entry name" value="PHOSPHOPANTETHEINE"/>
    <property type="match status" value="1"/>
</dbReference>
<evidence type="ECO:0000313" key="7">
    <source>
        <dbReference type="Proteomes" id="UP000546213"/>
    </source>
</evidence>
<protein>
    <submittedName>
        <fullName evidence="6">Polyketide synthase</fullName>
    </submittedName>
</protein>
<name>A0A8H5L4T0_9HYPO</name>
<evidence type="ECO:0000256" key="3">
    <source>
        <dbReference type="ARBA" id="ARBA00023002"/>
    </source>
</evidence>
<evidence type="ECO:0000256" key="1">
    <source>
        <dbReference type="ARBA" id="ARBA00022450"/>
    </source>
</evidence>
<comment type="caution">
    <text evidence="6">The sequence shown here is derived from an EMBL/GenBank/DDBJ whole genome shotgun (WGS) entry which is preliminary data.</text>
</comment>
<dbReference type="Gene3D" id="3.90.180.10">
    <property type="entry name" value="Medium-chain alcohol dehydrogenases, catalytic domain"/>
    <property type="match status" value="1"/>
</dbReference>
<dbReference type="PANTHER" id="PTHR43775:SF37">
    <property type="entry name" value="SI:DKEY-61P9.11"/>
    <property type="match status" value="1"/>
</dbReference>
<sequence length="395" mass="43934">MKRTLEFFRQGKLGPLRPVTSFAASDVRKAFRFLQDGQHTGKVVLEMPTDPSDLDARVTNQRIRFDPHASYFLVGGLGGLGKALAVWLVERGARHLVFLSRSGMGMAESRFSEELRAMGCSLVAIKGSVNRPEDLDDAISKAPCPSEVFFTLPWCKGHFLGLPASVLSICGVEDIGYLAENPSALRSTKLQGIHVVREKEFLESVEASLFTSIPRDRGPTSHRFENLLSSELSPWNNNGHIIMGLRSHLHLDDPRNPTNWRRDRRMGTYHNLPTGDQADTRGESNRLKVFLQSISEGDANEILAREESIDFLSVEISVKVNDFLLRPDAPVDPNLKLSEMGLDSLTAIELRRWFGQVFGLQVSVLEMIGAPSLKEVGRIVATRFGEKLDRQGQGV</sequence>
<feature type="domain" description="Carrier" evidence="5">
    <location>
        <begin position="307"/>
        <end position="384"/>
    </location>
</feature>
<dbReference type="EMBL" id="JAAOAS010000234">
    <property type="protein sequence ID" value="KAF5584071.1"/>
    <property type="molecule type" value="Genomic_DNA"/>
</dbReference>
<dbReference type="Proteomes" id="UP000546213">
    <property type="component" value="Unassembled WGS sequence"/>
</dbReference>
<accession>A0A8H5L4T0</accession>
<keyword evidence="1" id="KW-0596">Phosphopantetheine</keyword>